<organism evidence="2 3">
    <name type="scientific">Paramecium sonneborni</name>
    <dbReference type="NCBI Taxonomy" id="65129"/>
    <lineage>
        <taxon>Eukaryota</taxon>
        <taxon>Sar</taxon>
        <taxon>Alveolata</taxon>
        <taxon>Ciliophora</taxon>
        <taxon>Intramacronucleata</taxon>
        <taxon>Oligohymenophorea</taxon>
        <taxon>Peniculida</taxon>
        <taxon>Parameciidae</taxon>
        <taxon>Paramecium</taxon>
    </lineage>
</organism>
<proteinExistence type="predicted"/>
<dbReference type="Proteomes" id="UP000692954">
    <property type="component" value="Unassembled WGS sequence"/>
</dbReference>
<keyword evidence="1" id="KW-0175">Coiled coil</keyword>
<reference evidence="2" key="1">
    <citation type="submission" date="2021-01" db="EMBL/GenBank/DDBJ databases">
        <authorList>
            <consortium name="Genoscope - CEA"/>
            <person name="William W."/>
        </authorList>
    </citation>
    <scope>NUCLEOTIDE SEQUENCE</scope>
</reference>
<name>A0A8S1RL14_9CILI</name>
<sequence length="308" mass="37008">MKSLHYRIKQKTKNILFQHLQNIIMTQTLDFVIQKDIQNLNLQLKQKSYEIQEISLQNLRLNDEVQKLNEQLKSLLKVNKHSKEFSQQIEIIQDKLLQNKSIIQMQDNQLQVLQQQSIKDKKQLQQRYLGIIDQLNEDYSKIKLQLDQSQNKICYLEVFLIKRYKNLMKNILSKIKNQNNIFFNSSQKINQESSRSSDYMKSQVLDKVKSENQQYQQEIYVILALKLLSQVRYEFQNQFGKQILISFLKRNKQIQLVYKVIEKLNNQLKKNLLYQLNFQIFKFFFLNTPFCKSNMQVLQIGVIKSRTD</sequence>
<keyword evidence="3" id="KW-1185">Reference proteome</keyword>
<evidence type="ECO:0000313" key="3">
    <source>
        <dbReference type="Proteomes" id="UP000692954"/>
    </source>
</evidence>
<gene>
    <name evidence="2" type="ORF">PSON_ATCC_30995.1.T2140005</name>
</gene>
<evidence type="ECO:0000313" key="2">
    <source>
        <dbReference type="EMBL" id="CAD8129281.1"/>
    </source>
</evidence>
<comment type="caution">
    <text evidence="2">The sequence shown here is derived from an EMBL/GenBank/DDBJ whole genome shotgun (WGS) entry which is preliminary data.</text>
</comment>
<dbReference type="AlphaFoldDB" id="A0A8S1RL14"/>
<dbReference type="EMBL" id="CAJJDN010000214">
    <property type="protein sequence ID" value="CAD8129281.1"/>
    <property type="molecule type" value="Genomic_DNA"/>
</dbReference>
<accession>A0A8S1RL14</accession>
<evidence type="ECO:0000256" key="1">
    <source>
        <dbReference type="SAM" id="Coils"/>
    </source>
</evidence>
<feature type="coiled-coil region" evidence="1">
    <location>
        <begin position="37"/>
        <end position="78"/>
    </location>
</feature>
<protein>
    <submittedName>
        <fullName evidence="2">Uncharacterized protein</fullName>
    </submittedName>
</protein>
<feature type="coiled-coil region" evidence="1">
    <location>
        <begin position="132"/>
        <end position="181"/>
    </location>
</feature>